<organism evidence="2 3">
    <name type="scientific">Dietzia cercidiphylli</name>
    <dbReference type="NCBI Taxonomy" id="498199"/>
    <lineage>
        <taxon>Bacteria</taxon>
        <taxon>Bacillati</taxon>
        <taxon>Actinomycetota</taxon>
        <taxon>Actinomycetes</taxon>
        <taxon>Mycobacteriales</taxon>
        <taxon>Dietziaceae</taxon>
        <taxon>Dietzia</taxon>
    </lineage>
</organism>
<proteinExistence type="predicted"/>
<evidence type="ECO:0000313" key="3">
    <source>
        <dbReference type="Proteomes" id="UP001500383"/>
    </source>
</evidence>
<keyword evidence="3" id="KW-1185">Reference proteome</keyword>
<reference evidence="2 3" key="1">
    <citation type="journal article" date="2019" name="Int. J. Syst. Evol. Microbiol.">
        <title>The Global Catalogue of Microorganisms (GCM) 10K type strain sequencing project: providing services to taxonomists for standard genome sequencing and annotation.</title>
        <authorList>
            <consortium name="The Broad Institute Genomics Platform"/>
            <consortium name="The Broad Institute Genome Sequencing Center for Infectious Disease"/>
            <person name="Wu L."/>
            <person name="Ma J."/>
        </authorList>
    </citation>
    <scope>NUCLEOTIDE SEQUENCE [LARGE SCALE GENOMIC DNA]</scope>
    <source>
        <strain evidence="2 3">JCM 16002</strain>
    </source>
</reference>
<evidence type="ECO:0000313" key="2">
    <source>
        <dbReference type="EMBL" id="GAA1718924.1"/>
    </source>
</evidence>
<protein>
    <submittedName>
        <fullName evidence="2">Uncharacterized protein</fullName>
    </submittedName>
</protein>
<feature type="region of interest" description="Disordered" evidence="1">
    <location>
        <begin position="1"/>
        <end position="54"/>
    </location>
</feature>
<feature type="region of interest" description="Disordered" evidence="1">
    <location>
        <begin position="136"/>
        <end position="160"/>
    </location>
</feature>
<dbReference type="EMBL" id="BAAAQG010000021">
    <property type="protein sequence ID" value="GAA1718924.1"/>
    <property type="molecule type" value="Genomic_DNA"/>
</dbReference>
<name>A0ABN2J6E0_9ACTN</name>
<comment type="caution">
    <text evidence="2">The sequence shown here is derived from an EMBL/GenBank/DDBJ whole genome shotgun (WGS) entry which is preliminary data.</text>
</comment>
<sequence>MPDVPSSSSPLVAPPHPTSLVERAEGPTGAERTTRTEWPAGTERSTGSERSRAGPVLVATVPVVSALRAGAAATPGVSAPAPCSRGTVVARFVCVVDVHRRLLPSWAPCRRPSVEEYSRHSIECQRHIAKGLVRGTSDRSGRMGVDAGNTQVGPRVDQYE</sequence>
<dbReference type="Proteomes" id="UP001500383">
    <property type="component" value="Unassembled WGS sequence"/>
</dbReference>
<feature type="compositionally biased region" description="Low complexity" evidence="1">
    <location>
        <begin position="1"/>
        <end position="11"/>
    </location>
</feature>
<evidence type="ECO:0000256" key="1">
    <source>
        <dbReference type="SAM" id="MobiDB-lite"/>
    </source>
</evidence>
<accession>A0ABN2J6E0</accession>
<gene>
    <name evidence="2" type="ORF">GCM10009831_31170</name>
</gene>